<dbReference type="EMBL" id="JAPWTK010000036">
    <property type="protein sequence ID" value="KAJ8955709.1"/>
    <property type="molecule type" value="Genomic_DNA"/>
</dbReference>
<keyword evidence="2" id="KW-1185">Reference proteome</keyword>
<reference evidence="1" key="1">
    <citation type="journal article" date="2023" name="Insect Mol. Biol.">
        <title>Genome sequencing provides insights into the evolution of gene families encoding plant cell wall-degrading enzymes in longhorned beetles.</title>
        <authorList>
            <person name="Shin N.R."/>
            <person name="Okamura Y."/>
            <person name="Kirsch R."/>
            <person name="Pauchet Y."/>
        </authorList>
    </citation>
    <scope>NUCLEOTIDE SEQUENCE</scope>
    <source>
        <strain evidence="1">AMC_N1</strain>
    </source>
</reference>
<comment type="caution">
    <text evidence="1">The sequence shown here is derived from an EMBL/GenBank/DDBJ whole genome shotgun (WGS) entry which is preliminary data.</text>
</comment>
<dbReference type="AlphaFoldDB" id="A0AAV8YVZ6"/>
<accession>A0AAV8YVZ6</accession>
<gene>
    <name evidence="1" type="ORF">NQ318_008581</name>
</gene>
<evidence type="ECO:0000313" key="2">
    <source>
        <dbReference type="Proteomes" id="UP001162162"/>
    </source>
</evidence>
<name>A0AAV8YVZ6_9CUCU</name>
<evidence type="ECO:0000313" key="1">
    <source>
        <dbReference type="EMBL" id="KAJ8955709.1"/>
    </source>
</evidence>
<organism evidence="1 2">
    <name type="scientific">Aromia moschata</name>
    <dbReference type="NCBI Taxonomy" id="1265417"/>
    <lineage>
        <taxon>Eukaryota</taxon>
        <taxon>Metazoa</taxon>
        <taxon>Ecdysozoa</taxon>
        <taxon>Arthropoda</taxon>
        <taxon>Hexapoda</taxon>
        <taxon>Insecta</taxon>
        <taxon>Pterygota</taxon>
        <taxon>Neoptera</taxon>
        <taxon>Endopterygota</taxon>
        <taxon>Coleoptera</taxon>
        <taxon>Polyphaga</taxon>
        <taxon>Cucujiformia</taxon>
        <taxon>Chrysomeloidea</taxon>
        <taxon>Cerambycidae</taxon>
        <taxon>Cerambycinae</taxon>
        <taxon>Callichromatini</taxon>
        <taxon>Aromia</taxon>
    </lineage>
</organism>
<sequence>MDNAFIGVCRILIHNSSNFVTVRDKSVMEISMLHMDALGKLKRSAPHLEFPALHKELFSVDS</sequence>
<dbReference type="Proteomes" id="UP001162162">
    <property type="component" value="Unassembled WGS sequence"/>
</dbReference>
<proteinExistence type="predicted"/>
<protein>
    <submittedName>
        <fullName evidence="1">Uncharacterized protein</fullName>
    </submittedName>
</protein>